<accession>A0A383AEE9</accession>
<proteinExistence type="predicted"/>
<sequence>MKILIPPSEGKSSNNSTDTKFKNTDNIFFKEIRQVIKQLKELEVSELPKIYGTSEEKANKIHQMNINIFDADCTPAYSRYTGVVYNALGANTLDKDAIEYCNNNFIITSALLGLVSLGNLIPNYK</sequence>
<feature type="non-terminal residue" evidence="1">
    <location>
        <position position="125"/>
    </location>
</feature>
<dbReference type="PANTHER" id="PTHR30283:SF4">
    <property type="entry name" value="PEROXIDE STRESS RESISTANCE PROTEIN YAAA"/>
    <property type="match status" value="1"/>
</dbReference>
<evidence type="ECO:0008006" key="2">
    <source>
        <dbReference type="Google" id="ProtNLM"/>
    </source>
</evidence>
<evidence type="ECO:0000313" key="1">
    <source>
        <dbReference type="EMBL" id="SVE06064.1"/>
    </source>
</evidence>
<dbReference type="GO" id="GO:0033194">
    <property type="term" value="P:response to hydroperoxide"/>
    <property type="evidence" value="ECO:0007669"/>
    <property type="project" value="TreeGrafter"/>
</dbReference>
<dbReference type="InterPro" id="IPR005583">
    <property type="entry name" value="YaaA"/>
</dbReference>
<dbReference type="AlphaFoldDB" id="A0A383AEE9"/>
<dbReference type="GO" id="GO:0005829">
    <property type="term" value="C:cytosol"/>
    <property type="evidence" value="ECO:0007669"/>
    <property type="project" value="TreeGrafter"/>
</dbReference>
<organism evidence="1">
    <name type="scientific">marine metagenome</name>
    <dbReference type="NCBI Taxonomy" id="408172"/>
    <lineage>
        <taxon>unclassified sequences</taxon>
        <taxon>metagenomes</taxon>
        <taxon>ecological metagenomes</taxon>
    </lineage>
</organism>
<dbReference type="PANTHER" id="PTHR30283">
    <property type="entry name" value="PEROXIDE STRESS RESPONSE PROTEIN YAAA"/>
    <property type="match status" value="1"/>
</dbReference>
<gene>
    <name evidence="1" type="ORF">METZ01_LOCUS458918</name>
</gene>
<dbReference type="Pfam" id="PF03883">
    <property type="entry name" value="H2O2_YaaD"/>
    <property type="match status" value="1"/>
</dbReference>
<reference evidence="1" key="1">
    <citation type="submission" date="2018-05" db="EMBL/GenBank/DDBJ databases">
        <authorList>
            <person name="Lanie J.A."/>
            <person name="Ng W.-L."/>
            <person name="Kazmierczak K.M."/>
            <person name="Andrzejewski T.M."/>
            <person name="Davidsen T.M."/>
            <person name="Wayne K.J."/>
            <person name="Tettelin H."/>
            <person name="Glass J.I."/>
            <person name="Rusch D."/>
            <person name="Podicherti R."/>
            <person name="Tsui H.-C.T."/>
            <person name="Winkler M.E."/>
        </authorList>
    </citation>
    <scope>NUCLEOTIDE SEQUENCE</scope>
</reference>
<protein>
    <recommendedName>
        <fullName evidence="2">Peroxide stress protein YaaA</fullName>
    </recommendedName>
</protein>
<name>A0A383AEE9_9ZZZZ</name>
<dbReference type="EMBL" id="UINC01191422">
    <property type="protein sequence ID" value="SVE06064.1"/>
    <property type="molecule type" value="Genomic_DNA"/>
</dbReference>